<comment type="similarity">
    <text evidence="2">Belongs to the methyltransferase superfamily. Trimethylguanosine synthase family.</text>
</comment>
<sequence>MECRMFDECKTDDDPQSIIRSSVCITDESKQILIEMIKLGLPTSFTSNKWKHNRARHQTKNSKDNQYNDANNITDETKEIEFNQTETSSNSSMDDVQSNDKDVDGNHHPDESSISDNLENDSEFCLEAQVENETLVKNSKKHQRKSNRVHRLYWKKRFDLFSLFNEGIKLDKESWYSVTPELIAKHIAERLQDNLIRNNPNKSRFILLDPFCGAGGNVIQFALQPHIEKVIAIDIDSNKIELAKHNASIYGCDHKIEFIVGDFFDIIQHSNCNRIVDVSFFSPPWGGPKYKKKTKFSLNDMSPNGFEILKHASKYLCKNFVMLLPRNFDQTELAIVNEILSKNGQTTFSNKGMIEIEENCYAMAKQATTITMYIGDTIKLN</sequence>
<feature type="compositionally biased region" description="Basic residues" evidence="8">
    <location>
        <begin position="50"/>
        <end position="60"/>
    </location>
</feature>
<comment type="catalytic activity">
    <reaction evidence="5">
        <text>a 5'-end (N(2),N(7)-dimethyl 5'-triphosphoguanosine)-ribonucleoside in snRNA + S-adenosyl-L-methionine = a 5'-end (N(2),N(2),N(7)-trimethyl 5'-triphosphoguanosine)-ribonucleoside in snRNA + S-adenosyl-L-homocysteine + H(+)</text>
        <dbReference type="Rhea" id="RHEA:78479"/>
        <dbReference type="Rhea" id="RHEA-COMP:19087"/>
        <dbReference type="Rhea" id="RHEA-COMP:19089"/>
        <dbReference type="ChEBI" id="CHEBI:15378"/>
        <dbReference type="ChEBI" id="CHEBI:57856"/>
        <dbReference type="ChEBI" id="CHEBI:59789"/>
        <dbReference type="ChEBI" id="CHEBI:167623"/>
        <dbReference type="ChEBI" id="CHEBI:172880"/>
    </reaction>
    <physiologicalReaction direction="left-to-right" evidence="5">
        <dbReference type="Rhea" id="RHEA:78480"/>
    </physiologicalReaction>
</comment>
<dbReference type="EnsemblMetazoa" id="SSS_3377s_mrna">
    <property type="protein sequence ID" value="KAF7495851.1"/>
    <property type="gene ID" value="SSS_3377"/>
</dbReference>
<dbReference type="EMBL" id="WVUK01000044">
    <property type="protein sequence ID" value="KAF7495851.1"/>
    <property type="molecule type" value="Genomic_DNA"/>
</dbReference>
<name>A0A131ZTL3_SARSC</name>
<comment type="catalytic activity">
    <reaction evidence="6">
        <text>a 5'-end (N(7)-methyl 5'-triphosphoguanosine)-ribonucleoside in snRNA + S-adenosyl-L-methionine = a 5'-end (N(2),N(7)-dimethyl 5'-triphosphoguanosine)-ribonucleoside in snRNA + S-adenosyl-L-homocysteine + H(+)</text>
        <dbReference type="Rhea" id="RHEA:78471"/>
        <dbReference type="Rhea" id="RHEA-COMP:19085"/>
        <dbReference type="Rhea" id="RHEA-COMP:19087"/>
        <dbReference type="ChEBI" id="CHEBI:15378"/>
        <dbReference type="ChEBI" id="CHEBI:57856"/>
        <dbReference type="ChEBI" id="CHEBI:59789"/>
        <dbReference type="ChEBI" id="CHEBI:156461"/>
        <dbReference type="ChEBI" id="CHEBI:172880"/>
    </reaction>
    <physiologicalReaction direction="left-to-right" evidence="6">
        <dbReference type="Rhea" id="RHEA:78472"/>
    </physiologicalReaction>
</comment>
<evidence type="ECO:0000313" key="11">
    <source>
        <dbReference type="EnsemblMetazoa" id="KAF7495851.1"/>
    </source>
</evidence>
<dbReference type="CDD" id="cd02440">
    <property type="entry name" value="AdoMet_MTases"/>
    <property type="match status" value="1"/>
</dbReference>
<dbReference type="SUPFAM" id="SSF53335">
    <property type="entry name" value="S-adenosyl-L-methionine-dependent methyltransferases"/>
    <property type="match status" value="1"/>
</dbReference>
<gene>
    <name evidence="10" type="ORF">QR98_0004400</name>
    <name evidence="9" type="ORF">SSS_3377</name>
</gene>
<evidence type="ECO:0000256" key="2">
    <source>
        <dbReference type="ARBA" id="ARBA00025783"/>
    </source>
</evidence>
<dbReference type="Proteomes" id="UP000616769">
    <property type="component" value="Unassembled WGS sequence"/>
</dbReference>
<dbReference type="EMBL" id="JXLN01000764">
    <property type="protein sequence ID" value="KPM00417.1"/>
    <property type="molecule type" value="Genomic_DNA"/>
</dbReference>
<organism evidence="10 13">
    <name type="scientific">Sarcoptes scabiei</name>
    <name type="common">Itch mite</name>
    <name type="synonym">Acarus scabiei</name>
    <dbReference type="NCBI Taxonomy" id="52283"/>
    <lineage>
        <taxon>Eukaryota</taxon>
        <taxon>Metazoa</taxon>
        <taxon>Ecdysozoa</taxon>
        <taxon>Arthropoda</taxon>
        <taxon>Chelicerata</taxon>
        <taxon>Arachnida</taxon>
        <taxon>Acari</taxon>
        <taxon>Acariformes</taxon>
        <taxon>Sarcoptiformes</taxon>
        <taxon>Astigmata</taxon>
        <taxon>Psoroptidia</taxon>
        <taxon>Sarcoptoidea</taxon>
        <taxon>Sarcoptidae</taxon>
        <taxon>Sarcoptinae</taxon>
        <taxon>Sarcoptes</taxon>
    </lineage>
</organism>
<comment type="catalytic activity">
    <reaction evidence="3">
        <text>a 5'-end (N(2),N(7)-dimethyl 5'-triphosphoguanosine)-ribonucleoside in snoRNA + S-adenosyl-L-methionine = a 5'-end (N(2),N(2),N(7)-trimethyl 5'-triphosphoguanosine)-ribonucleoside in snoRNA + S-adenosyl-L-homocysteine + H(+)</text>
        <dbReference type="Rhea" id="RHEA:78507"/>
        <dbReference type="Rhea" id="RHEA-COMP:19088"/>
        <dbReference type="Rhea" id="RHEA-COMP:19090"/>
        <dbReference type="ChEBI" id="CHEBI:15378"/>
        <dbReference type="ChEBI" id="CHEBI:57856"/>
        <dbReference type="ChEBI" id="CHEBI:59789"/>
        <dbReference type="ChEBI" id="CHEBI:167623"/>
        <dbReference type="ChEBI" id="CHEBI:172880"/>
    </reaction>
    <physiologicalReaction direction="left-to-right" evidence="3">
        <dbReference type="Rhea" id="RHEA:78508"/>
    </physiologicalReaction>
</comment>
<evidence type="ECO:0000256" key="7">
    <source>
        <dbReference type="ARBA" id="ARBA00049790"/>
    </source>
</evidence>
<feature type="compositionally biased region" description="Basic and acidic residues" evidence="8">
    <location>
        <begin position="98"/>
        <end position="111"/>
    </location>
</feature>
<evidence type="ECO:0000313" key="9">
    <source>
        <dbReference type="EMBL" id="KAF7495851.1"/>
    </source>
</evidence>
<evidence type="ECO:0000313" key="10">
    <source>
        <dbReference type="EMBL" id="KPM00417.1"/>
    </source>
</evidence>
<evidence type="ECO:0000256" key="6">
    <source>
        <dbReference type="ARBA" id="ARBA00049075"/>
    </source>
</evidence>
<evidence type="ECO:0000256" key="1">
    <source>
        <dbReference type="ARBA" id="ARBA00018517"/>
    </source>
</evidence>
<dbReference type="Pfam" id="PF09445">
    <property type="entry name" value="Methyltransf_15"/>
    <property type="match status" value="1"/>
</dbReference>
<reference evidence="10 13" key="1">
    <citation type="journal article" date="2015" name="Parasit. Vectors">
        <title>Draft genome of the scabies mite.</title>
        <authorList>
            <person name="Rider S.D.Jr."/>
            <person name="Morgan M.S."/>
            <person name="Arlian L.G."/>
        </authorList>
    </citation>
    <scope>NUCLEOTIDE SEQUENCE [LARGE SCALE GENOMIC DNA]</scope>
    <source>
        <strain evidence="10">Arlian Lab</strain>
    </source>
</reference>
<evidence type="ECO:0000313" key="13">
    <source>
        <dbReference type="Proteomes" id="UP000616769"/>
    </source>
</evidence>
<dbReference type="Proteomes" id="UP000070412">
    <property type="component" value="Unassembled WGS sequence"/>
</dbReference>
<dbReference type="OrthoDB" id="194443at2759"/>
<accession>A0A131ZTL3</accession>
<dbReference type="PANTHER" id="PTHR14741:SF32">
    <property type="entry name" value="TRIMETHYLGUANOSINE SYNTHASE"/>
    <property type="match status" value="1"/>
</dbReference>
<evidence type="ECO:0000313" key="12">
    <source>
        <dbReference type="Proteomes" id="UP000070412"/>
    </source>
</evidence>
<proteinExistence type="inferred from homology"/>
<feature type="compositionally biased region" description="Polar residues" evidence="8">
    <location>
        <begin position="82"/>
        <end position="96"/>
    </location>
</feature>
<evidence type="ECO:0000256" key="3">
    <source>
        <dbReference type="ARBA" id="ARBA00047418"/>
    </source>
</evidence>
<dbReference type="GO" id="GO:0005634">
    <property type="term" value="C:nucleus"/>
    <property type="evidence" value="ECO:0007669"/>
    <property type="project" value="TreeGrafter"/>
</dbReference>
<dbReference type="InterPro" id="IPR029063">
    <property type="entry name" value="SAM-dependent_MTases_sf"/>
</dbReference>
<reference evidence="12" key="2">
    <citation type="journal article" date="2020" name="PLoS Negl. Trop. Dis.">
        <title>High-quality nuclear genome for Sarcoptes scabiei-A critical resource for a neglected parasite.</title>
        <authorList>
            <person name="Korhonen P.K."/>
            <person name="Gasser R.B."/>
            <person name="Ma G."/>
            <person name="Wang T."/>
            <person name="Stroehlein A.J."/>
            <person name="Young N.D."/>
            <person name="Ang C.S."/>
            <person name="Fernando D.D."/>
            <person name="Lu H.C."/>
            <person name="Taylor S."/>
            <person name="Reynolds S.L."/>
            <person name="Mofiz E."/>
            <person name="Najaraj S.H."/>
            <person name="Gowda H."/>
            <person name="Madugundu A."/>
            <person name="Renuse S."/>
            <person name="Holt D."/>
            <person name="Pandey A."/>
            <person name="Papenfuss A.T."/>
            <person name="Fischer K."/>
        </authorList>
    </citation>
    <scope>NUCLEOTIDE SEQUENCE [LARGE SCALE GENOMIC DNA]</scope>
</reference>
<comment type="catalytic activity">
    <reaction evidence="4">
        <text>a 5'-end (N(7)-methyl 5'-triphosphoguanosine)-ribonucleoside in snoRNA + S-adenosyl-L-methionine = a 5'-end (N(2),N(7)-dimethyl 5'-triphosphoguanosine)-ribonucleoside in snoRNA + S-adenosyl-L-homocysteine + H(+)</text>
        <dbReference type="Rhea" id="RHEA:78475"/>
        <dbReference type="Rhea" id="RHEA-COMP:19086"/>
        <dbReference type="Rhea" id="RHEA-COMP:19088"/>
        <dbReference type="ChEBI" id="CHEBI:15378"/>
        <dbReference type="ChEBI" id="CHEBI:57856"/>
        <dbReference type="ChEBI" id="CHEBI:59789"/>
        <dbReference type="ChEBI" id="CHEBI:156461"/>
        <dbReference type="ChEBI" id="CHEBI:172880"/>
    </reaction>
    <physiologicalReaction direction="left-to-right" evidence="4">
        <dbReference type="Rhea" id="RHEA:78476"/>
    </physiologicalReaction>
</comment>
<dbReference type="AlphaFoldDB" id="A0A131ZTL3"/>
<protein>
    <recommendedName>
        <fullName evidence="1">Trimethylguanosine synthase</fullName>
    </recommendedName>
    <alternativeName>
        <fullName evidence="7">Cap-specific guanine-N(2) methyltransferase</fullName>
    </alternativeName>
</protein>
<evidence type="ECO:0000256" key="5">
    <source>
        <dbReference type="ARBA" id="ARBA00048763"/>
    </source>
</evidence>
<reference evidence="11" key="4">
    <citation type="submission" date="2022-06" db="UniProtKB">
        <authorList>
            <consortium name="EnsemblMetazoa"/>
        </authorList>
    </citation>
    <scope>IDENTIFICATION</scope>
</reference>
<keyword evidence="12" id="KW-1185">Reference proteome</keyword>
<dbReference type="GO" id="GO:0071164">
    <property type="term" value="F:RNA cap trimethylguanosine synthase activity"/>
    <property type="evidence" value="ECO:0007669"/>
    <property type="project" value="TreeGrafter"/>
</dbReference>
<evidence type="ECO:0000256" key="8">
    <source>
        <dbReference type="SAM" id="MobiDB-lite"/>
    </source>
</evidence>
<dbReference type="Gene3D" id="3.40.50.150">
    <property type="entry name" value="Vaccinia Virus protein VP39"/>
    <property type="match status" value="1"/>
</dbReference>
<reference evidence="9" key="3">
    <citation type="submission" date="2020-01" db="EMBL/GenBank/DDBJ databases">
        <authorList>
            <person name="Korhonen P.K.K."/>
            <person name="Guangxu M.G."/>
            <person name="Wang T.W."/>
            <person name="Stroehlein A.J.S."/>
            <person name="Young N.D."/>
            <person name="Ang C.-S.A."/>
            <person name="Fernando D.W.F."/>
            <person name="Lu H.L."/>
            <person name="Taylor S.T."/>
            <person name="Ehtesham M.E.M."/>
            <person name="Najaraj S.H.N."/>
            <person name="Harsha G.H.G."/>
            <person name="Madugundu A.M."/>
            <person name="Renuse S.R."/>
            <person name="Holt D.H."/>
            <person name="Pandey A.P."/>
            <person name="Papenfuss A.P."/>
            <person name="Gasser R.B.G."/>
            <person name="Fischer K.F."/>
        </authorList>
    </citation>
    <scope>NUCLEOTIDE SEQUENCE</scope>
    <source>
        <strain evidence="9">SSS_KF_BRIS2020</strain>
    </source>
</reference>
<evidence type="ECO:0000256" key="4">
    <source>
        <dbReference type="ARBA" id="ARBA00048740"/>
    </source>
</evidence>
<dbReference type="PANTHER" id="PTHR14741">
    <property type="entry name" value="S-ADENOSYLMETHIONINE-DEPENDENT METHYLTRANSFERASE RELATED"/>
    <property type="match status" value="1"/>
</dbReference>
<feature type="region of interest" description="Disordered" evidence="8">
    <location>
        <begin position="50"/>
        <end position="118"/>
    </location>
</feature>
<feature type="compositionally biased region" description="Polar residues" evidence="8">
    <location>
        <begin position="64"/>
        <end position="74"/>
    </location>
</feature>
<dbReference type="InterPro" id="IPR019012">
    <property type="entry name" value="RNA_cap_Gua-N2-MeTrfase"/>
</dbReference>
<dbReference type="VEuPathDB" id="VectorBase:SSCA004859"/>